<evidence type="ECO:0000313" key="2">
    <source>
        <dbReference type="EMBL" id="WHF51280.1"/>
    </source>
</evidence>
<gene>
    <name evidence="2" type="ORF">QGN23_12695</name>
</gene>
<proteinExistence type="predicted"/>
<accession>A0ABY8RBE0</accession>
<protein>
    <submittedName>
        <fullName evidence="2">Uncharacterized protein</fullName>
    </submittedName>
</protein>
<name>A0ABY8RBE0_9FLAO</name>
<keyword evidence="3" id="KW-1185">Reference proteome</keyword>
<dbReference type="EMBL" id="CP124855">
    <property type="protein sequence ID" value="WHF51280.1"/>
    <property type="molecule type" value="Genomic_DNA"/>
</dbReference>
<sequence>MNRGLLRKYPTALTTFLSLNAFAAETTLNVNYKSTMEFDAIGTCYLTITAYGSDGSTYTWTEEYWAYSNQNCQDLANFRLEQLNGQN</sequence>
<dbReference type="RefSeq" id="WP_282904634.1">
    <property type="nucleotide sequence ID" value="NZ_CP124855.1"/>
</dbReference>
<dbReference type="Proteomes" id="UP001241656">
    <property type="component" value="Chromosome"/>
</dbReference>
<evidence type="ECO:0000256" key="1">
    <source>
        <dbReference type="SAM" id="SignalP"/>
    </source>
</evidence>
<feature type="chain" id="PRO_5045662504" evidence="1">
    <location>
        <begin position="24"/>
        <end position="87"/>
    </location>
</feature>
<reference evidence="2 3" key="1">
    <citation type="submission" date="2023-05" db="EMBL/GenBank/DDBJ databases">
        <title>Genomic insight into Chryseobacterium sp. wdc7 isolated forest soil (Gotjawal).</title>
        <authorList>
            <person name="Park S.-J."/>
        </authorList>
    </citation>
    <scope>NUCLEOTIDE SEQUENCE [LARGE SCALE GENOMIC DNA]</scope>
    <source>
        <strain evidence="3">wdc7</strain>
    </source>
</reference>
<evidence type="ECO:0000313" key="3">
    <source>
        <dbReference type="Proteomes" id="UP001241656"/>
    </source>
</evidence>
<keyword evidence="1" id="KW-0732">Signal</keyword>
<organism evidence="2 3">
    <name type="scientific">Chryseobacterium gotjawalense</name>
    <dbReference type="NCBI Taxonomy" id="3042315"/>
    <lineage>
        <taxon>Bacteria</taxon>
        <taxon>Pseudomonadati</taxon>
        <taxon>Bacteroidota</taxon>
        <taxon>Flavobacteriia</taxon>
        <taxon>Flavobacteriales</taxon>
        <taxon>Weeksellaceae</taxon>
        <taxon>Chryseobacterium group</taxon>
        <taxon>Chryseobacterium</taxon>
    </lineage>
</organism>
<feature type="signal peptide" evidence="1">
    <location>
        <begin position="1"/>
        <end position="23"/>
    </location>
</feature>